<evidence type="ECO:0000313" key="1">
    <source>
        <dbReference type="EMBL" id="GMS98357.1"/>
    </source>
</evidence>
<feature type="non-terminal residue" evidence="1">
    <location>
        <position position="429"/>
    </location>
</feature>
<gene>
    <name evidence="1" type="ORF">PENTCL1PPCAC_20532</name>
</gene>
<comment type="caution">
    <text evidence="1">The sequence shown here is derived from an EMBL/GenBank/DDBJ whole genome shotgun (WGS) entry which is preliminary data.</text>
</comment>
<evidence type="ECO:0000313" key="2">
    <source>
        <dbReference type="Proteomes" id="UP001432027"/>
    </source>
</evidence>
<dbReference type="EMBL" id="BTSX01000005">
    <property type="protein sequence ID" value="GMS98357.1"/>
    <property type="molecule type" value="Genomic_DNA"/>
</dbReference>
<protein>
    <submittedName>
        <fullName evidence="1">Uncharacterized protein</fullName>
    </submittedName>
</protein>
<name>A0AAV5TWA3_9BILA</name>
<organism evidence="1 2">
    <name type="scientific">Pristionchus entomophagus</name>
    <dbReference type="NCBI Taxonomy" id="358040"/>
    <lineage>
        <taxon>Eukaryota</taxon>
        <taxon>Metazoa</taxon>
        <taxon>Ecdysozoa</taxon>
        <taxon>Nematoda</taxon>
        <taxon>Chromadorea</taxon>
        <taxon>Rhabditida</taxon>
        <taxon>Rhabditina</taxon>
        <taxon>Diplogasteromorpha</taxon>
        <taxon>Diplogasteroidea</taxon>
        <taxon>Neodiplogasteridae</taxon>
        <taxon>Pristionchus</taxon>
    </lineage>
</organism>
<proteinExistence type="predicted"/>
<sequence length="429" mass="47974">DSCRDDASCYKGKLNLQSSKIGNCRVATCNEREFMIRTRSRFNDSLIDDDFANSTSSTNSTIVPPVIYEGVSELRCDEKGKWTIETFQDWEKTTVNLGRDVEAVCYWPKCKRCWVEEMECPPGELCSIDWMAEPDRTQECDVATCKNGTEMIFRDNLGILRSVRSLRCSDESEWIVVPTEKDVVKSTKETSLFDDDYVDGAEQKKAEQEALTPPPPTELNSRRAAITCRKILPSCQKCVDLKKSEICPGGAEKGCNKVTYSGGPSDDKCRVLSCGPDSVLWSYHVMRWNTLNSYLECSAEGEWKLPGGTLIPNHAEVTCKYNGECQCAGSRLGTSSACQKEFEKGCDYGAVDLFAKEGECSRIECRYKGKLAIFMPNSSEFVKTIEGHLTCVGNGTYQDQFGNKYTSSDSSVTCHSWEGTRHCARACTW</sequence>
<keyword evidence="2" id="KW-1185">Reference proteome</keyword>
<dbReference type="Proteomes" id="UP001432027">
    <property type="component" value="Unassembled WGS sequence"/>
</dbReference>
<feature type="non-terminal residue" evidence="1">
    <location>
        <position position="1"/>
    </location>
</feature>
<dbReference type="AlphaFoldDB" id="A0AAV5TWA3"/>
<reference evidence="1" key="1">
    <citation type="submission" date="2023-10" db="EMBL/GenBank/DDBJ databases">
        <title>Genome assembly of Pristionchus species.</title>
        <authorList>
            <person name="Yoshida K."/>
            <person name="Sommer R.J."/>
        </authorList>
    </citation>
    <scope>NUCLEOTIDE SEQUENCE</scope>
    <source>
        <strain evidence="1">RS0144</strain>
    </source>
</reference>
<accession>A0AAV5TWA3</accession>